<proteinExistence type="predicted"/>
<dbReference type="OrthoDB" id="8403128at2"/>
<gene>
    <name evidence="2" type="ORF">A5481_15375</name>
</gene>
<name>A0A179S9C2_9HYPH</name>
<organism evidence="2 3">
    <name type="scientific">Methylobacterium platani</name>
    <dbReference type="NCBI Taxonomy" id="427683"/>
    <lineage>
        <taxon>Bacteria</taxon>
        <taxon>Pseudomonadati</taxon>
        <taxon>Pseudomonadota</taxon>
        <taxon>Alphaproteobacteria</taxon>
        <taxon>Hyphomicrobiales</taxon>
        <taxon>Methylobacteriaceae</taxon>
        <taxon>Methylobacterium</taxon>
    </lineage>
</organism>
<dbReference type="AlphaFoldDB" id="A0A179S9C2"/>
<dbReference type="Proteomes" id="UP000078316">
    <property type="component" value="Unassembled WGS sequence"/>
</dbReference>
<dbReference type="Gene3D" id="1.20.120.330">
    <property type="entry name" value="Nucleotidyltransferases domain 2"/>
    <property type="match status" value="1"/>
</dbReference>
<accession>A0A179S9C2</accession>
<evidence type="ECO:0000313" key="3">
    <source>
        <dbReference type="Proteomes" id="UP000078316"/>
    </source>
</evidence>
<dbReference type="Pfam" id="PF05168">
    <property type="entry name" value="HEPN"/>
    <property type="match status" value="1"/>
</dbReference>
<reference evidence="2 3" key="1">
    <citation type="submission" date="2016-04" db="EMBL/GenBank/DDBJ databases">
        <authorList>
            <person name="Evans L.H."/>
            <person name="Alamgir A."/>
            <person name="Owens N."/>
            <person name="Weber N.D."/>
            <person name="Virtaneva K."/>
            <person name="Barbian K."/>
            <person name="Babar A."/>
            <person name="Rosenke K."/>
        </authorList>
    </citation>
    <scope>NUCLEOTIDE SEQUENCE [LARGE SCALE GENOMIC DNA]</scope>
    <source>
        <strain evidence="2 3">PMB02</strain>
    </source>
</reference>
<feature type="domain" description="HEPN" evidence="1">
    <location>
        <begin position="8"/>
        <end position="100"/>
    </location>
</feature>
<dbReference type="SUPFAM" id="SSF81593">
    <property type="entry name" value="Nucleotidyltransferase substrate binding subunit/domain"/>
    <property type="match status" value="1"/>
</dbReference>
<dbReference type="EMBL" id="LWHQ01000027">
    <property type="protein sequence ID" value="OAS24141.1"/>
    <property type="molecule type" value="Genomic_DNA"/>
</dbReference>
<evidence type="ECO:0000259" key="1">
    <source>
        <dbReference type="Pfam" id="PF05168"/>
    </source>
</evidence>
<dbReference type="InterPro" id="IPR007842">
    <property type="entry name" value="HEPN_dom"/>
</dbReference>
<protein>
    <recommendedName>
        <fullName evidence="1">HEPN domain-containing protein</fullName>
    </recommendedName>
</protein>
<evidence type="ECO:0000313" key="2">
    <source>
        <dbReference type="EMBL" id="OAS24141.1"/>
    </source>
</evidence>
<dbReference type="STRING" id="427683.A5481_15375"/>
<sequence>MSADRAMAALLRIATADLADARVLAGVQSRNAPYLCSQAAEKVVKAVLTAEGIHANRSVAHRIDLMVDLLPDSNAFKARFRKIEHLASFATSYRYPTPAGRVPAAPSSSELAWLIDETDSLLQDVADRLSIDLT</sequence>
<comment type="caution">
    <text evidence="2">The sequence shown here is derived from an EMBL/GenBank/DDBJ whole genome shotgun (WGS) entry which is preliminary data.</text>
</comment>